<dbReference type="PANTHER" id="PTHR43876">
    <property type="entry name" value="UBIQUINONE BIOSYNTHESIS MONOOXYGENASE COQ6, MITOCHONDRIAL"/>
    <property type="match status" value="1"/>
</dbReference>
<evidence type="ECO:0000256" key="2">
    <source>
        <dbReference type="ARBA" id="ARBA00004749"/>
    </source>
</evidence>
<comment type="caution">
    <text evidence="9">The sequence shown here is derived from an EMBL/GenBank/DDBJ whole genome shotgun (WGS) entry which is preliminary data.</text>
</comment>
<dbReference type="InterPro" id="IPR036188">
    <property type="entry name" value="FAD/NAD-bd_sf"/>
</dbReference>
<evidence type="ECO:0000256" key="7">
    <source>
        <dbReference type="ARBA" id="ARBA00023033"/>
    </source>
</evidence>
<dbReference type="Proteomes" id="UP000054262">
    <property type="component" value="Unassembled WGS sequence"/>
</dbReference>
<proteinExistence type="inferred from homology"/>
<dbReference type="PANTHER" id="PTHR43876:SF7">
    <property type="entry name" value="UBIQUINONE BIOSYNTHESIS MONOOXYGENASE COQ6, MITOCHONDRIAL"/>
    <property type="match status" value="1"/>
</dbReference>
<keyword evidence="6" id="KW-0560">Oxidoreductase</keyword>
<comment type="pathway">
    <text evidence="2">Cofactor biosynthesis; ubiquinone biosynthesis.</text>
</comment>
<accession>A0P7T5</accession>
<dbReference type="GO" id="GO:0071949">
    <property type="term" value="F:FAD binding"/>
    <property type="evidence" value="ECO:0007669"/>
    <property type="project" value="InterPro"/>
</dbReference>
<comment type="similarity">
    <text evidence="3">Belongs to the UbiH/COQ6 family.</text>
</comment>
<dbReference type="PRINTS" id="PR00420">
    <property type="entry name" value="RNGMNOXGNASE"/>
</dbReference>
<protein>
    <submittedName>
        <fullName evidence="9">Ubiquinone biosynthesis hydroxylase</fullName>
    </submittedName>
</protein>
<dbReference type="InterPro" id="IPR002938">
    <property type="entry name" value="FAD-bd"/>
</dbReference>
<evidence type="ECO:0000313" key="9">
    <source>
        <dbReference type="EMBL" id="EAV47595.1"/>
    </source>
</evidence>
<dbReference type="InterPro" id="IPR051205">
    <property type="entry name" value="UbiH/COQ6_monooxygenase"/>
</dbReference>
<evidence type="ECO:0000256" key="6">
    <source>
        <dbReference type="ARBA" id="ARBA00023002"/>
    </source>
</evidence>
<dbReference type="Gene3D" id="3.50.50.60">
    <property type="entry name" value="FAD/NAD(P)-binding domain"/>
    <property type="match status" value="2"/>
</dbReference>
<dbReference type="OrthoDB" id="9769565at2"/>
<dbReference type="SUPFAM" id="SSF51905">
    <property type="entry name" value="FAD/NAD(P)-binding domain"/>
    <property type="match status" value="1"/>
</dbReference>
<dbReference type="NCBIfam" id="TIGR01988">
    <property type="entry name" value="Ubi-OHases"/>
    <property type="match status" value="1"/>
</dbReference>
<evidence type="ECO:0000313" key="10">
    <source>
        <dbReference type="Proteomes" id="UP000054262"/>
    </source>
</evidence>
<keyword evidence="7" id="KW-0503">Monooxygenase</keyword>
<evidence type="ECO:0000256" key="1">
    <source>
        <dbReference type="ARBA" id="ARBA00001974"/>
    </source>
</evidence>
<organism evidence="9 10">
    <name type="scientific">Methylophilales bacterium HTCC2181</name>
    <dbReference type="NCBI Taxonomy" id="383631"/>
    <lineage>
        <taxon>Bacteria</taxon>
        <taxon>Pseudomonadati</taxon>
        <taxon>Pseudomonadota</taxon>
        <taxon>Betaproteobacteria</taxon>
        <taxon>Nitrosomonadales</taxon>
        <taxon>OM43 clade</taxon>
    </lineage>
</organism>
<keyword evidence="4" id="KW-0285">Flavoprotein</keyword>
<dbReference type="InterPro" id="IPR010971">
    <property type="entry name" value="UbiH/COQ6"/>
</dbReference>
<evidence type="ECO:0000256" key="3">
    <source>
        <dbReference type="ARBA" id="ARBA00005349"/>
    </source>
</evidence>
<sequence length="385" mass="42581">MIKSIVIVGGGPVGLISAALMGLNGLHVTLLESKPKDFDHKDSKALALSNSSVFILSRLKIWRLLEQHATAIHEIHTSQKNSFGRTLLSSKDCEEDALGYIVSYADLINALKEKINTLSTVKILFNSEAKSLKEMNFEKSIEFTEKNATKSMLYSLLILADGGHSKIKGLKIVREEIKLDHAALVSHLETNKKHKGRAYERFTAEGPIALLPNKHDTYTVVWTGPEKNISELLKLDDEGLLKSIQANFGSRAGTFTKISNRKTFPLKSSRLVNINNSDVISIGNASQVIHPVAGQGLNVGIREAFTLSSFVHDLPETPTKLNIAREFNAMRFNKSADIINITNHLATFFSNDLVGISELRGLTLTLLDCLSPLKRRFVKKMSYGE</sequence>
<dbReference type="EMBL" id="AAUX01000001">
    <property type="protein sequence ID" value="EAV47595.1"/>
    <property type="molecule type" value="Genomic_DNA"/>
</dbReference>
<dbReference type="Pfam" id="PF01494">
    <property type="entry name" value="FAD_binding_3"/>
    <property type="match status" value="1"/>
</dbReference>
<feature type="domain" description="FAD-binding" evidence="8">
    <location>
        <begin position="5"/>
        <end position="308"/>
    </location>
</feature>
<evidence type="ECO:0000256" key="4">
    <source>
        <dbReference type="ARBA" id="ARBA00022630"/>
    </source>
</evidence>
<evidence type="ECO:0000256" key="5">
    <source>
        <dbReference type="ARBA" id="ARBA00022827"/>
    </source>
</evidence>
<dbReference type="GO" id="GO:0004497">
    <property type="term" value="F:monooxygenase activity"/>
    <property type="evidence" value="ECO:0007669"/>
    <property type="project" value="UniProtKB-KW"/>
</dbReference>
<keyword evidence="9" id="KW-0830">Ubiquinone</keyword>
<dbReference type="GO" id="GO:0006744">
    <property type="term" value="P:ubiquinone biosynthetic process"/>
    <property type="evidence" value="ECO:0007669"/>
    <property type="project" value="UniProtKB-UniPathway"/>
</dbReference>
<keyword evidence="5" id="KW-0274">FAD</keyword>
<dbReference type="GO" id="GO:0016705">
    <property type="term" value="F:oxidoreductase activity, acting on paired donors, with incorporation or reduction of molecular oxygen"/>
    <property type="evidence" value="ECO:0007669"/>
    <property type="project" value="InterPro"/>
</dbReference>
<reference evidence="9 10" key="1">
    <citation type="submission" date="2006-11" db="EMBL/GenBank/DDBJ databases">
        <authorList>
            <person name="Giovannoni S."/>
            <person name="Vergin K."/>
            <person name="Ferriera S."/>
            <person name="Johnson J."/>
            <person name="Kravitz S."/>
            <person name="Beeson K."/>
            <person name="Sutton G."/>
            <person name="Rogers Y.-H."/>
            <person name="Friedman R."/>
            <person name="Frazier M."/>
            <person name="Venter J.C."/>
        </authorList>
    </citation>
    <scope>NUCLEOTIDE SEQUENCE [LARGE SCALE GENOMIC DNA]</scope>
    <source>
        <strain evidence="9 10">HTCC2181</strain>
    </source>
</reference>
<dbReference type="AlphaFoldDB" id="A0P7T5"/>
<name>A0P7T5_9PROT</name>
<comment type="cofactor">
    <cofactor evidence="1">
        <name>FAD</name>
        <dbReference type="ChEBI" id="CHEBI:57692"/>
    </cofactor>
</comment>
<dbReference type="UniPathway" id="UPA00232"/>
<evidence type="ECO:0000259" key="8">
    <source>
        <dbReference type="Pfam" id="PF01494"/>
    </source>
</evidence>
<gene>
    <name evidence="9" type="ORF">MB2181_05940</name>
</gene>
<keyword evidence="10" id="KW-1185">Reference proteome</keyword>